<dbReference type="Gene3D" id="1.10.3470.10">
    <property type="entry name" value="ABC transporter involved in vitamin B12 uptake, BtuC"/>
    <property type="match status" value="1"/>
</dbReference>
<protein>
    <submittedName>
        <fullName evidence="9">Iron chelate uptake ABC transporter family permease subunit</fullName>
    </submittedName>
</protein>
<feature type="transmembrane region" description="Helical" evidence="8">
    <location>
        <begin position="306"/>
        <end position="322"/>
    </location>
</feature>
<accession>A0ABR6ES62</accession>
<keyword evidence="10" id="KW-1185">Reference proteome</keyword>
<keyword evidence="7 8" id="KW-0472">Membrane</keyword>
<evidence type="ECO:0000313" key="9">
    <source>
        <dbReference type="EMBL" id="MBB2148103.1"/>
    </source>
</evidence>
<keyword evidence="4" id="KW-1003">Cell membrane</keyword>
<feature type="transmembrane region" description="Helical" evidence="8">
    <location>
        <begin position="6"/>
        <end position="25"/>
    </location>
</feature>
<evidence type="ECO:0000313" key="10">
    <source>
        <dbReference type="Proteomes" id="UP000636110"/>
    </source>
</evidence>
<proteinExistence type="inferred from homology"/>
<evidence type="ECO:0000256" key="5">
    <source>
        <dbReference type="ARBA" id="ARBA00022692"/>
    </source>
</evidence>
<reference evidence="9 10" key="1">
    <citation type="submission" date="2019-11" db="EMBL/GenBank/DDBJ databases">
        <title>Description of Pedobacter sp. LMG 31462T.</title>
        <authorList>
            <person name="Carlier A."/>
            <person name="Qi S."/>
            <person name="Vandamme P."/>
        </authorList>
    </citation>
    <scope>NUCLEOTIDE SEQUENCE [LARGE SCALE GENOMIC DNA]</scope>
    <source>
        <strain evidence="9 10">LMG 31462</strain>
    </source>
</reference>
<dbReference type="SUPFAM" id="SSF81345">
    <property type="entry name" value="ABC transporter involved in vitamin B12 uptake, BtuC"/>
    <property type="match status" value="1"/>
</dbReference>
<dbReference type="PANTHER" id="PTHR30472:SF70">
    <property type="entry name" value="MOLYBDATE IMPORT SYSTEM PERMEASE PROTEIN MOLB"/>
    <property type="match status" value="1"/>
</dbReference>
<feature type="transmembrane region" description="Helical" evidence="8">
    <location>
        <begin position="144"/>
        <end position="164"/>
    </location>
</feature>
<evidence type="ECO:0000256" key="7">
    <source>
        <dbReference type="ARBA" id="ARBA00023136"/>
    </source>
</evidence>
<comment type="caution">
    <text evidence="9">The sequence shown here is derived from an EMBL/GenBank/DDBJ whole genome shotgun (WGS) entry which is preliminary data.</text>
</comment>
<name>A0ABR6ES62_9SPHI</name>
<dbReference type="Proteomes" id="UP000636110">
    <property type="component" value="Unassembled WGS sequence"/>
</dbReference>
<evidence type="ECO:0000256" key="1">
    <source>
        <dbReference type="ARBA" id="ARBA00004651"/>
    </source>
</evidence>
<dbReference type="CDD" id="cd06550">
    <property type="entry name" value="TM_ABC_iron-siderophores_like"/>
    <property type="match status" value="1"/>
</dbReference>
<evidence type="ECO:0000256" key="3">
    <source>
        <dbReference type="ARBA" id="ARBA00022448"/>
    </source>
</evidence>
<feature type="transmembrane region" description="Helical" evidence="8">
    <location>
        <begin position="92"/>
        <end position="112"/>
    </location>
</feature>
<feature type="transmembrane region" description="Helical" evidence="8">
    <location>
        <begin position="195"/>
        <end position="213"/>
    </location>
</feature>
<sequence>MRSLLINTIIYGLPIPVIIISLLIGSSDNIGLAAFWDWIRSLVDSSHPSPVLVENVIFNIRLPRALMTFLVGAALATAGGVLQAIFRNPLVDPYILGISSGAAFGASLAILVPLLSIHISAFVFGAAAVSLTYVFGYTKNSSSITIILAGMIVSGLFSASLALVQYLSDPFKLQAIIQWTMGSLHLSSWHKVQQSWIPISLGLLGLYFIRWKLNLLSLGDDEARAVGVNPTYIKIIAVLLATIVTAVAVASAGIISLYGLFVPHITRMLVGASNTKTTPANIFFGGTFLLIIDNFCRTVFPYEIPIGIFTMIIGAPFFIFLIKKRKINWS</sequence>
<feature type="transmembrane region" description="Helical" evidence="8">
    <location>
        <begin position="233"/>
        <end position="261"/>
    </location>
</feature>
<evidence type="ECO:0000256" key="2">
    <source>
        <dbReference type="ARBA" id="ARBA00007935"/>
    </source>
</evidence>
<keyword evidence="6 8" id="KW-1133">Transmembrane helix</keyword>
<dbReference type="EMBL" id="WNXC01000001">
    <property type="protein sequence ID" value="MBB2148103.1"/>
    <property type="molecule type" value="Genomic_DNA"/>
</dbReference>
<keyword evidence="5 8" id="KW-0812">Transmembrane</keyword>
<evidence type="ECO:0000256" key="8">
    <source>
        <dbReference type="SAM" id="Phobius"/>
    </source>
</evidence>
<keyword evidence="3" id="KW-0813">Transport</keyword>
<gene>
    <name evidence="9" type="ORF">GM920_04170</name>
</gene>
<evidence type="ECO:0000256" key="6">
    <source>
        <dbReference type="ARBA" id="ARBA00022989"/>
    </source>
</evidence>
<comment type="subcellular location">
    <subcellularLocation>
        <location evidence="1">Cell membrane</location>
        <topology evidence="1">Multi-pass membrane protein</topology>
    </subcellularLocation>
</comment>
<feature type="transmembrane region" description="Helical" evidence="8">
    <location>
        <begin position="65"/>
        <end position="86"/>
    </location>
</feature>
<dbReference type="InterPro" id="IPR037294">
    <property type="entry name" value="ABC_BtuC-like"/>
</dbReference>
<dbReference type="InterPro" id="IPR000522">
    <property type="entry name" value="ABC_transptr_permease_BtuC"/>
</dbReference>
<feature type="transmembrane region" description="Helical" evidence="8">
    <location>
        <begin position="119"/>
        <end position="138"/>
    </location>
</feature>
<dbReference type="PANTHER" id="PTHR30472">
    <property type="entry name" value="FERRIC ENTEROBACTIN TRANSPORT SYSTEM PERMEASE PROTEIN"/>
    <property type="match status" value="1"/>
</dbReference>
<evidence type="ECO:0000256" key="4">
    <source>
        <dbReference type="ARBA" id="ARBA00022475"/>
    </source>
</evidence>
<dbReference type="Pfam" id="PF01032">
    <property type="entry name" value="FecCD"/>
    <property type="match status" value="1"/>
</dbReference>
<organism evidence="9 10">
    <name type="scientific">Pedobacter gandavensis</name>
    <dbReference type="NCBI Taxonomy" id="2679963"/>
    <lineage>
        <taxon>Bacteria</taxon>
        <taxon>Pseudomonadati</taxon>
        <taxon>Bacteroidota</taxon>
        <taxon>Sphingobacteriia</taxon>
        <taxon>Sphingobacteriales</taxon>
        <taxon>Sphingobacteriaceae</taxon>
        <taxon>Pedobacter</taxon>
    </lineage>
</organism>
<comment type="similarity">
    <text evidence="2">Belongs to the binding-protein-dependent transport system permease family. FecCD subfamily.</text>
</comment>